<dbReference type="GO" id="GO:0015562">
    <property type="term" value="F:efflux transmembrane transporter activity"/>
    <property type="evidence" value="ECO:0007669"/>
    <property type="project" value="InterPro"/>
</dbReference>
<keyword evidence="6" id="KW-0472">Membrane</keyword>
<reference evidence="10" key="1">
    <citation type="submission" date="2018-06" db="EMBL/GenBank/DDBJ databases">
        <authorList>
            <person name="Feng T."/>
            <person name="Jeon C.O."/>
        </authorList>
    </citation>
    <scope>NUCLEOTIDE SEQUENCE [LARGE SCALE GENOMIC DNA]</scope>
    <source>
        <strain evidence="10">S23</strain>
    </source>
</reference>
<evidence type="ECO:0000256" key="6">
    <source>
        <dbReference type="ARBA" id="ARBA00023136"/>
    </source>
</evidence>
<organism evidence="9 10">
    <name type="scientific">Cupriavidus lacunae</name>
    <dbReference type="NCBI Taxonomy" id="2666307"/>
    <lineage>
        <taxon>Bacteria</taxon>
        <taxon>Pseudomonadati</taxon>
        <taxon>Pseudomonadota</taxon>
        <taxon>Betaproteobacteria</taxon>
        <taxon>Burkholderiales</taxon>
        <taxon>Burkholderiaceae</taxon>
        <taxon>Cupriavidus</taxon>
    </lineage>
</organism>
<dbReference type="GO" id="GO:0015288">
    <property type="term" value="F:porin activity"/>
    <property type="evidence" value="ECO:0007669"/>
    <property type="project" value="TreeGrafter"/>
</dbReference>
<comment type="caution">
    <text evidence="9">The sequence shown here is derived from an EMBL/GenBank/DDBJ whole genome shotgun (WGS) entry which is preliminary data.</text>
</comment>
<keyword evidence="3" id="KW-0813">Transport</keyword>
<dbReference type="Gene3D" id="1.20.1600.10">
    <property type="entry name" value="Outer membrane efflux proteins (OEP)"/>
    <property type="match status" value="1"/>
</dbReference>
<dbReference type="AlphaFoldDB" id="A0A370NH77"/>
<dbReference type="EMBL" id="QKWJ01000126">
    <property type="protein sequence ID" value="RDK04948.1"/>
    <property type="molecule type" value="Genomic_DNA"/>
</dbReference>
<dbReference type="GO" id="GO:1990281">
    <property type="term" value="C:efflux pump complex"/>
    <property type="evidence" value="ECO:0007669"/>
    <property type="project" value="TreeGrafter"/>
</dbReference>
<keyword evidence="10" id="KW-1185">Reference proteome</keyword>
<keyword evidence="5" id="KW-0812">Transmembrane</keyword>
<accession>A0A370NH77</accession>
<protein>
    <submittedName>
        <fullName evidence="9">Channel protein TolC</fullName>
    </submittedName>
</protein>
<dbReference type="GO" id="GO:0009279">
    <property type="term" value="C:cell outer membrane"/>
    <property type="evidence" value="ECO:0007669"/>
    <property type="project" value="UniProtKB-SubCell"/>
</dbReference>
<dbReference type="RefSeq" id="WP_115216559.1">
    <property type="nucleotide sequence ID" value="NZ_QKWJ01000126.1"/>
</dbReference>
<dbReference type="InterPro" id="IPR010130">
    <property type="entry name" value="T1SS_OMP_TolC"/>
</dbReference>
<evidence type="ECO:0000313" key="9">
    <source>
        <dbReference type="EMBL" id="RDK04948.1"/>
    </source>
</evidence>
<evidence type="ECO:0000256" key="1">
    <source>
        <dbReference type="ARBA" id="ARBA00004442"/>
    </source>
</evidence>
<dbReference type="PANTHER" id="PTHR30026:SF22">
    <property type="entry name" value="OUTER MEMBRANE EFFLUX PROTEIN"/>
    <property type="match status" value="1"/>
</dbReference>
<feature type="chain" id="PRO_5016655760" evidence="8">
    <location>
        <begin position="26"/>
        <end position="442"/>
    </location>
</feature>
<dbReference type="NCBIfam" id="TIGR01844">
    <property type="entry name" value="type_I_sec_TolC"/>
    <property type="match status" value="1"/>
</dbReference>
<dbReference type="Pfam" id="PF02321">
    <property type="entry name" value="OEP"/>
    <property type="match status" value="2"/>
</dbReference>
<proteinExistence type="inferred from homology"/>
<keyword evidence="4" id="KW-1134">Transmembrane beta strand</keyword>
<comment type="subcellular location">
    <subcellularLocation>
        <location evidence="1">Cell outer membrane</location>
    </subcellularLocation>
</comment>
<feature type="signal peptide" evidence="8">
    <location>
        <begin position="1"/>
        <end position="25"/>
    </location>
</feature>
<evidence type="ECO:0000256" key="4">
    <source>
        <dbReference type="ARBA" id="ARBA00022452"/>
    </source>
</evidence>
<dbReference type="PANTHER" id="PTHR30026">
    <property type="entry name" value="OUTER MEMBRANE PROTEIN TOLC"/>
    <property type="match status" value="1"/>
</dbReference>
<keyword evidence="7" id="KW-0998">Cell outer membrane</keyword>
<comment type="similarity">
    <text evidence="2">Belongs to the outer membrane factor (OMF) (TC 1.B.17) family.</text>
</comment>
<sequence length="442" mass="48073">MEKNRPWPILAAMCLAVALVPAANAQTLQEAVEQAISTNPDVLATTYRRLAADQGLKQARAGYLPRVDVGAGIGRERLDSTDTRILGLSETDLTRKTSSLTLTQMLFDGFAVKSSVEGQKARVASSAYNVGATAEDIALRTVAAYLEVLRRQDNVSAAGENLQAHQRIYEQIKERSEGGVGRRADLYQAQSRLALAQDYLRSEEGGLQDARIAYVRLVGAPPGSLVNPPSPAQALPPTEAAALSTAMTNHPALKAAQADVDAAEALHSAAKAGLWPRLDLELAVNHDRQGPLGPSHDRSAMLRLRYNIFRGGADAARISETASQTREAEESLKRTQRQVQESLSLAFNAYLTSRERLRVLKQYVNSGEATREAYALQFSVGRRTLLDLLNAENEYYNARITYLSGQYAELASQYRLFAGMGQLLDTLQIALPIETALLPGAR</sequence>
<dbReference type="InterPro" id="IPR003423">
    <property type="entry name" value="OMP_efflux"/>
</dbReference>
<gene>
    <name evidence="9" type="ORF">DN412_39820</name>
</gene>
<evidence type="ECO:0000256" key="7">
    <source>
        <dbReference type="ARBA" id="ARBA00023237"/>
    </source>
</evidence>
<evidence type="ECO:0000256" key="8">
    <source>
        <dbReference type="SAM" id="SignalP"/>
    </source>
</evidence>
<evidence type="ECO:0000256" key="3">
    <source>
        <dbReference type="ARBA" id="ARBA00022448"/>
    </source>
</evidence>
<evidence type="ECO:0000256" key="5">
    <source>
        <dbReference type="ARBA" id="ARBA00022692"/>
    </source>
</evidence>
<keyword evidence="8" id="KW-0732">Signal</keyword>
<dbReference type="InterPro" id="IPR051906">
    <property type="entry name" value="TolC-like"/>
</dbReference>
<dbReference type="Proteomes" id="UP000255165">
    <property type="component" value="Unassembled WGS sequence"/>
</dbReference>
<name>A0A370NH77_9BURK</name>
<evidence type="ECO:0000313" key="10">
    <source>
        <dbReference type="Proteomes" id="UP000255165"/>
    </source>
</evidence>
<evidence type="ECO:0000256" key="2">
    <source>
        <dbReference type="ARBA" id="ARBA00007613"/>
    </source>
</evidence>
<dbReference type="SUPFAM" id="SSF56954">
    <property type="entry name" value="Outer membrane efflux proteins (OEP)"/>
    <property type="match status" value="1"/>
</dbReference>